<feature type="compositionally biased region" description="Low complexity" evidence="7">
    <location>
        <begin position="352"/>
        <end position="378"/>
    </location>
</feature>
<comment type="similarity">
    <text evidence="1 4 6">Belongs to the FtsZ family.</text>
</comment>
<dbReference type="SMART" id="SM00864">
    <property type="entry name" value="Tubulin"/>
    <property type="match status" value="1"/>
</dbReference>
<reference evidence="11 13" key="2">
    <citation type="submission" date="2018-06" db="EMBL/GenBank/DDBJ databases">
        <authorList>
            <consortium name="Pathogen Informatics"/>
            <person name="Doyle S."/>
        </authorList>
    </citation>
    <scope>NUCLEOTIDE SEQUENCE [LARGE SCALE GENOMIC DNA]</scope>
    <source>
        <strain evidence="11 13">NCTC7911</strain>
    </source>
</reference>
<dbReference type="AlphaFoldDB" id="A0A1B8Q6A6"/>
<dbReference type="SMART" id="SM00865">
    <property type="entry name" value="Tubulin_C"/>
    <property type="match status" value="1"/>
</dbReference>
<dbReference type="GO" id="GO:0043093">
    <property type="term" value="P:FtsZ-dependent cytokinesis"/>
    <property type="evidence" value="ECO:0007669"/>
    <property type="project" value="UniProtKB-UniRule"/>
</dbReference>
<sequence>MSKYGLDTDDGQVNYGKARFIVFGVGGGGGNAVEHMVQEGINGVTFVAANTDRTALDNLTVPHKIQLGSEGLGAGGNPEEGRRYAEEDEDEIRSMLDGYNMVFITAGMGGGTGTGAAPVVARIAKEMGILTVAVVTTPFDFEGKKRMKSAKDGVSQLTELVDAIITIPNQKLLKIYKQISFTDALKKADDVLLHAVSGLVQIVDTADNVVINTDFRDVRTAMTAKGYAMMGIGRASGDDRARQAAEKAIRSPLLDDIRLENAKGLLVNITAAELMMSEPEEIAEALSSIADLEEGNIFYGYVQDESMGDEIHVTVIATGLTLDDRPKVTIQQAPIQNLQTAPAGHVSALESQQQAQQAQPQQAPQSVQAQAQPQTAPQVKTRIDVNSYLKSQQHNK</sequence>
<evidence type="ECO:0000256" key="5">
    <source>
        <dbReference type="NCBIfam" id="TIGR00065"/>
    </source>
</evidence>
<feature type="domain" description="Tubulin/FtsZ 2-layer sandwich" evidence="9">
    <location>
        <begin position="211"/>
        <end position="329"/>
    </location>
</feature>
<dbReference type="InterPro" id="IPR020805">
    <property type="entry name" value="Cell_div_FtsZ_CS"/>
</dbReference>
<feature type="domain" description="Tubulin/FtsZ GTPase" evidence="8">
    <location>
        <begin position="19"/>
        <end position="207"/>
    </location>
</feature>
<dbReference type="Proteomes" id="UP000254107">
    <property type="component" value="Unassembled WGS sequence"/>
</dbReference>
<evidence type="ECO:0000256" key="6">
    <source>
        <dbReference type="RuleBase" id="RU000631"/>
    </source>
</evidence>
<dbReference type="EMBL" id="LZMS01000036">
    <property type="protein sequence ID" value="OBX65296.1"/>
    <property type="molecule type" value="Genomic_DNA"/>
</dbReference>
<evidence type="ECO:0000256" key="7">
    <source>
        <dbReference type="SAM" id="MobiDB-lite"/>
    </source>
</evidence>
<dbReference type="Pfam" id="PF00091">
    <property type="entry name" value="Tubulin"/>
    <property type="match status" value="1"/>
</dbReference>
<name>A0A1B8Q6A6_MORLA</name>
<evidence type="ECO:0000256" key="3">
    <source>
        <dbReference type="ARBA" id="ARBA00023134"/>
    </source>
</evidence>
<evidence type="ECO:0000259" key="8">
    <source>
        <dbReference type="SMART" id="SM00864"/>
    </source>
</evidence>
<dbReference type="GO" id="GO:0000917">
    <property type="term" value="P:division septum assembly"/>
    <property type="evidence" value="ECO:0007669"/>
    <property type="project" value="UniProtKB-KW"/>
</dbReference>
<keyword evidence="2 4" id="KW-0547">Nucleotide-binding</keyword>
<dbReference type="InterPro" id="IPR045061">
    <property type="entry name" value="FtsZ/CetZ"/>
</dbReference>
<organism evidence="10 12">
    <name type="scientific">Moraxella lacunata</name>
    <dbReference type="NCBI Taxonomy" id="477"/>
    <lineage>
        <taxon>Bacteria</taxon>
        <taxon>Pseudomonadati</taxon>
        <taxon>Pseudomonadota</taxon>
        <taxon>Gammaproteobacteria</taxon>
        <taxon>Moraxellales</taxon>
        <taxon>Moraxellaceae</taxon>
        <taxon>Moraxella</taxon>
    </lineage>
</organism>
<dbReference type="Pfam" id="PF12327">
    <property type="entry name" value="FtsZ_C"/>
    <property type="match status" value="1"/>
</dbReference>
<evidence type="ECO:0000256" key="2">
    <source>
        <dbReference type="ARBA" id="ARBA00022741"/>
    </source>
</evidence>
<feature type="binding site" evidence="4">
    <location>
        <position position="146"/>
    </location>
    <ligand>
        <name>GTP</name>
        <dbReference type="ChEBI" id="CHEBI:37565"/>
    </ligand>
</feature>
<dbReference type="GeneID" id="302270368"/>
<dbReference type="FunFam" id="3.40.50.1440:FF:000001">
    <property type="entry name" value="Cell division protein FtsZ"/>
    <property type="match status" value="1"/>
</dbReference>
<dbReference type="InterPro" id="IPR008280">
    <property type="entry name" value="Tub_FtsZ_C"/>
</dbReference>
<evidence type="ECO:0000256" key="4">
    <source>
        <dbReference type="HAMAP-Rule" id="MF_00909"/>
    </source>
</evidence>
<dbReference type="GO" id="GO:0032153">
    <property type="term" value="C:cell division site"/>
    <property type="evidence" value="ECO:0007669"/>
    <property type="project" value="UniProtKB-UniRule"/>
</dbReference>
<evidence type="ECO:0000313" key="10">
    <source>
        <dbReference type="EMBL" id="OBX65296.1"/>
    </source>
</evidence>
<dbReference type="InterPro" id="IPR024757">
    <property type="entry name" value="FtsZ_C"/>
</dbReference>
<dbReference type="SUPFAM" id="SSF52490">
    <property type="entry name" value="Tubulin nucleotide-binding domain-like"/>
    <property type="match status" value="1"/>
</dbReference>
<evidence type="ECO:0000313" key="12">
    <source>
        <dbReference type="Proteomes" id="UP000092607"/>
    </source>
</evidence>
<dbReference type="PANTHER" id="PTHR30314:SF3">
    <property type="entry name" value="MITOCHONDRIAL DIVISION PROTEIN FSZA"/>
    <property type="match status" value="1"/>
</dbReference>
<dbReference type="PANTHER" id="PTHR30314">
    <property type="entry name" value="CELL DIVISION PROTEIN FTSZ-RELATED"/>
    <property type="match status" value="1"/>
</dbReference>
<evidence type="ECO:0000313" key="13">
    <source>
        <dbReference type="Proteomes" id="UP000254107"/>
    </source>
</evidence>
<keyword evidence="3 4" id="KW-0342">GTP-binding</keyword>
<keyword evidence="4" id="KW-0963">Cytoplasm</keyword>
<reference evidence="10 12" key="1">
    <citation type="submission" date="2016-06" db="EMBL/GenBank/DDBJ databases">
        <title>Draft genome of Moraxella lacunata CCUG 57757A.</title>
        <authorList>
            <person name="Salva-Serra F."/>
            <person name="Engstrom-Jakobsson H."/>
            <person name="Thorell K."/>
            <person name="Gonzales-Siles L."/>
            <person name="Karlsson R."/>
            <person name="Boulund F."/>
            <person name="Engstrand L."/>
            <person name="Kristiansson E."/>
            <person name="Moore E."/>
        </authorList>
    </citation>
    <scope>NUCLEOTIDE SEQUENCE [LARGE SCALE GENOMIC DNA]</scope>
    <source>
        <strain evidence="10 12">CCUG 57757A</strain>
    </source>
</reference>
<dbReference type="SUPFAM" id="SSF55307">
    <property type="entry name" value="Tubulin C-terminal domain-like"/>
    <property type="match status" value="1"/>
</dbReference>
<feature type="binding site" evidence="4">
    <location>
        <begin position="27"/>
        <end position="31"/>
    </location>
    <ligand>
        <name>GTP</name>
        <dbReference type="ChEBI" id="CHEBI:37565"/>
    </ligand>
</feature>
<gene>
    <name evidence="4 11" type="primary">ftsZ</name>
    <name evidence="10" type="ORF">A9309_02435</name>
    <name evidence="11" type="ORF">NCTC7911_01803</name>
</gene>
<accession>A0A1B8Q6A6</accession>
<feature type="binding site" evidence="4">
    <location>
        <begin position="111"/>
        <end position="113"/>
    </location>
    <ligand>
        <name>GTP</name>
        <dbReference type="ChEBI" id="CHEBI:37565"/>
    </ligand>
</feature>
<keyword evidence="4 6" id="KW-0131">Cell cycle</keyword>
<feature type="region of interest" description="Disordered" evidence="7">
    <location>
        <begin position="351"/>
        <end position="396"/>
    </location>
</feature>
<dbReference type="PRINTS" id="PR00423">
    <property type="entry name" value="CELLDVISFTSZ"/>
</dbReference>
<dbReference type="CDD" id="cd02201">
    <property type="entry name" value="FtsZ_type1"/>
    <property type="match status" value="1"/>
</dbReference>
<dbReference type="EMBL" id="UGQC01000001">
    <property type="protein sequence ID" value="STZ00406.1"/>
    <property type="molecule type" value="Genomic_DNA"/>
</dbReference>
<dbReference type="GO" id="GO:0005525">
    <property type="term" value="F:GTP binding"/>
    <property type="evidence" value="ECO:0007669"/>
    <property type="project" value="UniProtKB-UniRule"/>
</dbReference>
<dbReference type="PROSITE" id="PS01135">
    <property type="entry name" value="FTSZ_2"/>
    <property type="match status" value="1"/>
</dbReference>
<comment type="function">
    <text evidence="4 6">Essential cell division protein that forms a contractile ring structure (Z ring) at the future cell division site. The regulation of the ring assembly controls the timing and the location of cell division. One of the functions of the FtsZ ring is to recruit other cell division proteins to the septum to produce a new cell wall between the dividing cells. Binds GTP and shows GTPase activity.</text>
</comment>
<proteinExistence type="inferred from homology"/>
<comment type="subcellular location">
    <subcellularLocation>
        <location evidence="4">Cytoplasm</location>
    </subcellularLocation>
    <text evidence="4">Assembles at midcell at the inner surface of the cytoplasmic membrane.</text>
</comment>
<dbReference type="InterPro" id="IPR003008">
    <property type="entry name" value="Tubulin_FtsZ_GTPase"/>
</dbReference>
<dbReference type="GO" id="GO:0003924">
    <property type="term" value="F:GTPase activity"/>
    <property type="evidence" value="ECO:0007669"/>
    <property type="project" value="UniProtKB-UniRule"/>
</dbReference>
<dbReference type="HAMAP" id="MF_00909">
    <property type="entry name" value="FtsZ"/>
    <property type="match status" value="1"/>
</dbReference>
<dbReference type="RefSeq" id="WP_065255643.1">
    <property type="nucleotide sequence ID" value="NZ_JARDJM010000015.1"/>
</dbReference>
<keyword evidence="4 6" id="KW-0717">Septation</keyword>
<dbReference type="Gene3D" id="3.30.1330.20">
    <property type="entry name" value="Tubulin/FtsZ, C-terminal domain"/>
    <property type="match status" value="1"/>
</dbReference>
<feature type="binding site" evidence="4">
    <location>
        <position position="189"/>
    </location>
    <ligand>
        <name>GTP</name>
        <dbReference type="ChEBI" id="CHEBI:37565"/>
    </ligand>
</feature>
<keyword evidence="13" id="KW-1185">Reference proteome</keyword>
<dbReference type="NCBIfam" id="TIGR00065">
    <property type="entry name" value="ftsZ"/>
    <property type="match status" value="1"/>
</dbReference>
<dbReference type="InterPro" id="IPR000158">
    <property type="entry name" value="Cell_div_FtsZ"/>
</dbReference>
<dbReference type="InterPro" id="IPR036525">
    <property type="entry name" value="Tubulin/FtsZ_GTPase_sf"/>
</dbReference>
<evidence type="ECO:0000259" key="9">
    <source>
        <dbReference type="SMART" id="SM00865"/>
    </source>
</evidence>
<dbReference type="OrthoDB" id="9813375at2"/>
<feature type="binding site" evidence="4">
    <location>
        <position position="142"/>
    </location>
    <ligand>
        <name>GTP</name>
        <dbReference type="ChEBI" id="CHEBI:37565"/>
    </ligand>
</feature>
<dbReference type="GO" id="GO:0005737">
    <property type="term" value="C:cytoplasm"/>
    <property type="evidence" value="ECO:0007669"/>
    <property type="project" value="UniProtKB-SubCell"/>
</dbReference>
<protein>
    <recommendedName>
        <fullName evidence="4 5">Cell division protein FtsZ</fullName>
    </recommendedName>
</protein>
<evidence type="ECO:0000256" key="1">
    <source>
        <dbReference type="ARBA" id="ARBA00009690"/>
    </source>
</evidence>
<dbReference type="Gene3D" id="3.40.50.1440">
    <property type="entry name" value="Tubulin/FtsZ, GTPase domain"/>
    <property type="match status" value="1"/>
</dbReference>
<dbReference type="InterPro" id="IPR037103">
    <property type="entry name" value="Tubulin/FtsZ-like_C"/>
</dbReference>
<dbReference type="GO" id="GO:0051258">
    <property type="term" value="P:protein polymerization"/>
    <property type="evidence" value="ECO:0007669"/>
    <property type="project" value="UniProtKB-UniRule"/>
</dbReference>
<dbReference type="InterPro" id="IPR018316">
    <property type="entry name" value="Tubulin/FtsZ_2-layer-sand-dom"/>
</dbReference>
<comment type="subunit">
    <text evidence="4">Homodimer. Polymerizes to form a dynamic ring structure in a strictly GTP-dependent manner. Interacts directly with several other division proteins.</text>
</comment>
<dbReference type="Proteomes" id="UP000092607">
    <property type="component" value="Unassembled WGS sequence"/>
</dbReference>
<evidence type="ECO:0000313" key="11">
    <source>
        <dbReference type="EMBL" id="STZ00406.1"/>
    </source>
</evidence>
<keyword evidence="4 6" id="KW-0132">Cell division</keyword>